<dbReference type="OrthoDB" id="3873701at2"/>
<reference evidence="3 4" key="1">
    <citation type="journal article" date="2018" name="Int. J. Syst. Evol. Microbiol.">
        <title>Epidermidibacterium keratini gen. nov., sp. nov., a member of the family Sporichthyaceae, isolated from keratin epidermis.</title>
        <authorList>
            <person name="Lee D.G."/>
            <person name="Trujillo M.E."/>
            <person name="Kang S."/>
            <person name="Nam J.J."/>
            <person name="Kim Y.J."/>
        </authorList>
    </citation>
    <scope>NUCLEOTIDE SEQUENCE [LARGE SCALE GENOMIC DNA]</scope>
    <source>
        <strain evidence="3 4">EPI-7</strain>
    </source>
</reference>
<evidence type="ECO:0000256" key="2">
    <source>
        <dbReference type="SAM" id="Phobius"/>
    </source>
</evidence>
<dbReference type="RefSeq" id="WP_159542334.1">
    <property type="nucleotide sequence ID" value="NZ_CP047156.1"/>
</dbReference>
<protein>
    <recommendedName>
        <fullName evidence="5">Septum formation initiator family protein</fullName>
    </recommendedName>
</protein>
<organism evidence="3 4">
    <name type="scientific">Epidermidibacterium keratini</name>
    <dbReference type="NCBI Taxonomy" id="1891644"/>
    <lineage>
        <taxon>Bacteria</taxon>
        <taxon>Bacillati</taxon>
        <taxon>Actinomycetota</taxon>
        <taxon>Actinomycetes</taxon>
        <taxon>Sporichthyales</taxon>
        <taxon>Sporichthyaceae</taxon>
        <taxon>Epidermidibacterium</taxon>
    </lineage>
</organism>
<dbReference type="Proteomes" id="UP000463857">
    <property type="component" value="Chromosome"/>
</dbReference>
<evidence type="ECO:0000256" key="1">
    <source>
        <dbReference type="SAM" id="MobiDB-lite"/>
    </source>
</evidence>
<name>A0A7L4YIG4_9ACTN</name>
<evidence type="ECO:0000313" key="4">
    <source>
        <dbReference type="Proteomes" id="UP000463857"/>
    </source>
</evidence>
<accession>A0A7L4YIG4</accession>
<keyword evidence="2" id="KW-1133">Transmembrane helix</keyword>
<dbReference type="KEGG" id="eke:EK0264_01805"/>
<feature type="compositionally biased region" description="Polar residues" evidence="1">
    <location>
        <begin position="1"/>
        <end position="10"/>
    </location>
</feature>
<evidence type="ECO:0008006" key="5">
    <source>
        <dbReference type="Google" id="ProtNLM"/>
    </source>
</evidence>
<feature type="region of interest" description="Disordered" evidence="1">
    <location>
        <begin position="158"/>
        <end position="190"/>
    </location>
</feature>
<feature type="region of interest" description="Disordered" evidence="1">
    <location>
        <begin position="1"/>
        <end position="30"/>
    </location>
</feature>
<dbReference type="InParanoid" id="A0A7L4YIG4"/>
<dbReference type="EMBL" id="CP047156">
    <property type="protein sequence ID" value="QHB99145.1"/>
    <property type="molecule type" value="Genomic_DNA"/>
</dbReference>
<keyword evidence="2" id="KW-0472">Membrane</keyword>
<gene>
    <name evidence="3" type="ORF">EK0264_01805</name>
</gene>
<sequence length="190" mass="20474">MSTTFTTPKTSPRKSAKPSERTRKPGSYTAARRAARQAANRDRSLRRQLVRGRNLLGMAVLRRDATSRWPFVIIFGAIAAVAVVVLLMLNTATAQSSFTERRLNDELTALKLQEQQLSSEVAQQQSPQYLAEKAAELGMVPGQNPGYLVIKPDGSVEWVEPKEAPTPPPAAEPDPVGDPATLPADTGAGG</sequence>
<evidence type="ECO:0000313" key="3">
    <source>
        <dbReference type="EMBL" id="QHB99145.1"/>
    </source>
</evidence>
<keyword evidence="2" id="KW-0812">Transmembrane</keyword>
<keyword evidence="4" id="KW-1185">Reference proteome</keyword>
<feature type="transmembrane region" description="Helical" evidence="2">
    <location>
        <begin position="69"/>
        <end position="89"/>
    </location>
</feature>
<proteinExistence type="predicted"/>
<dbReference type="AlphaFoldDB" id="A0A7L4YIG4"/>